<keyword evidence="1 7" id="KW-0560">Oxidoreductase</keyword>
<evidence type="ECO:0000256" key="2">
    <source>
        <dbReference type="ARBA" id="ARBA00023004"/>
    </source>
</evidence>
<dbReference type="EC" id="1.8.-.-" evidence="7"/>
<dbReference type="InterPro" id="IPR034660">
    <property type="entry name" value="DinB/YfiT-like"/>
</dbReference>
<evidence type="ECO:0000256" key="1">
    <source>
        <dbReference type="ARBA" id="ARBA00023002"/>
    </source>
</evidence>
<sequence length="497" mass="54523">MLARDMGNETGESARDGAPANPSASALRETEFDLGRGALDATGSTAACDATPPGARAVHPVASGIGERTTADHGQRLHAVRSTTVALAAPLSAEDCQPQSMPDASPVKWHLAHTTWFFDQFVLAPRGRAVAPDWSEIFNSYYVGIGPRHARPRRGLLTRPTLDEVLEFRARVDERLGELITGDATAVERDRIELGLNHEQQHQELILMDVLHLFSNNPLAPAYAARSVPASLDAQVPPSIEPIEVPAGLHVVGRDPAAGRFVFDNETPAHRVFLEAFALASRPSSCAEYAAFIDDGGYERPELWTSDGWDAVQREGWSAPLYWSRTADGTRQRFGLTGRAPLVGNEPVQHLSWYEADAFARWSGARLPREHEWEVAIAQAFPKWCRAADLDPRERPTLDPGAHVTRRAHLGPRALLASRVEPGDGWEWTASDYAPYPGFAPLPGALGEYNGKFMSGQLVLRGGSFATAPGHTRASYRNFFWHAARWPFTGVRLAWDR</sequence>
<dbReference type="GO" id="GO:0052699">
    <property type="term" value="P:ergothioneine biosynthetic process"/>
    <property type="evidence" value="ECO:0007669"/>
    <property type="project" value="InterPro"/>
</dbReference>
<proteinExistence type="predicted"/>
<reference evidence="7 8" key="1">
    <citation type="submission" date="2019-02" db="EMBL/GenBank/DDBJ databases">
        <title>Deep-cultivation of Planctomycetes and their phenomic and genomic characterization uncovers novel biology.</title>
        <authorList>
            <person name="Wiegand S."/>
            <person name="Jogler M."/>
            <person name="Boedeker C."/>
            <person name="Pinto D."/>
            <person name="Vollmers J."/>
            <person name="Rivas-Marin E."/>
            <person name="Kohn T."/>
            <person name="Peeters S.H."/>
            <person name="Heuer A."/>
            <person name="Rast P."/>
            <person name="Oberbeckmann S."/>
            <person name="Bunk B."/>
            <person name="Jeske O."/>
            <person name="Meyerdierks A."/>
            <person name="Storesund J.E."/>
            <person name="Kallscheuer N."/>
            <person name="Luecker S."/>
            <person name="Lage O.M."/>
            <person name="Pohl T."/>
            <person name="Merkel B.J."/>
            <person name="Hornburger P."/>
            <person name="Mueller R.-W."/>
            <person name="Bruemmer F."/>
            <person name="Labrenz M."/>
            <person name="Spormann A.M."/>
            <person name="Op den Camp H."/>
            <person name="Overmann J."/>
            <person name="Amann R."/>
            <person name="Jetten M.S.M."/>
            <person name="Mascher T."/>
            <person name="Medema M.H."/>
            <person name="Devos D.P."/>
            <person name="Kaster A.-K."/>
            <person name="Ovreas L."/>
            <person name="Rohde M."/>
            <person name="Galperin M.Y."/>
            <person name="Jogler C."/>
        </authorList>
    </citation>
    <scope>NUCLEOTIDE SEQUENCE [LARGE SCALE GENOMIC DNA]</scope>
    <source>
        <strain evidence="7 8">Pla163</strain>
    </source>
</reference>
<dbReference type="Pfam" id="PF12867">
    <property type="entry name" value="DinB_2"/>
    <property type="match status" value="1"/>
</dbReference>
<comment type="pathway">
    <text evidence="3">Amino-acid biosynthesis; ergothioneine biosynthesis.</text>
</comment>
<dbReference type="NCBIfam" id="TIGR03440">
    <property type="entry name" value="egtB_TIGR03440"/>
    <property type="match status" value="1"/>
</dbReference>
<dbReference type="AlphaFoldDB" id="A0A518D0X7"/>
<feature type="domain" description="Sulfatase-modifying factor enzyme-like" evidence="5">
    <location>
        <begin position="243"/>
        <end position="377"/>
    </location>
</feature>
<evidence type="ECO:0000313" key="8">
    <source>
        <dbReference type="Proteomes" id="UP000319342"/>
    </source>
</evidence>
<dbReference type="EMBL" id="CP036290">
    <property type="protein sequence ID" value="QDU85110.1"/>
    <property type="molecule type" value="Genomic_DNA"/>
</dbReference>
<dbReference type="SUPFAM" id="SSF109854">
    <property type="entry name" value="DinB/YfiT-like putative metalloenzymes"/>
    <property type="match status" value="1"/>
</dbReference>
<evidence type="ECO:0000259" key="5">
    <source>
        <dbReference type="Pfam" id="PF03781"/>
    </source>
</evidence>
<dbReference type="InterPro" id="IPR005532">
    <property type="entry name" value="SUMF_dom"/>
</dbReference>
<name>A0A518D0X7_9BACT</name>
<dbReference type="Gene3D" id="3.90.1580.10">
    <property type="entry name" value="paralog of FGE (formylglycine-generating enzyme)"/>
    <property type="match status" value="2"/>
</dbReference>
<gene>
    <name evidence="7" type="primary">egtB_1</name>
    <name evidence="7" type="ORF">Pla163_22350</name>
</gene>
<dbReference type="InterPro" id="IPR016187">
    <property type="entry name" value="CTDL_fold"/>
</dbReference>
<dbReference type="Pfam" id="PF03781">
    <property type="entry name" value="FGE-sulfatase"/>
    <property type="match status" value="1"/>
</dbReference>
<evidence type="ECO:0000259" key="6">
    <source>
        <dbReference type="Pfam" id="PF12867"/>
    </source>
</evidence>
<feature type="domain" description="DinB-like" evidence="6">
    <location>
        <begin position="77"/>
        <end position="205"/>
    </location>
</feature>
<organism evidence="7 8">
    <name type="scientific">Rohdeia mirabilis</name>
    <dbReference type="NCBI Taxonomy" id="2528008"/>
    <lineage>
        <taxon>Bacteria</taxon>
        <taxon>Pseudomonadati</taxon>
        <taxon>Planctomycetota</taxon>
        <taxon>Planctomycetia</taxon>
        <taxon>Planctomycetia incertae sedis</taxon>
        <taxon>Rohdeia</taxon>
    </lineage>
</organism>
<accession>A0A518D0X7</accession>
<dbReference type="GO" id="GO:0016491">
    <property type="term" value="F:oxidoreductase activity"/>
    <property type="evidence" value="ECO:0007669"/>
    <property type="project" value="UniProtKB-KW"/>
</dbReference>
<dbReference type="Proteomes" id="UP000319342">
    <property type="component" value="Chromosome"/>
</dbReference>
<evidence type="ECO:0000256" key="3">
    <source>
        <dbReference type="ARBA" id="ARBA00037882"/>
    </source>
</evidence>
<dbReference type="InterPro" id="IPR051043">
    <property type="entry name" value="Sulfatase_Mod_Factor_Kinase"/>
</dbReference>
<keyword evidence="8" id="KW-1185">Reference proteome</keyword>
<dbReference type="SUPFAM" id="SSF56436">
    <property type="entry name" value="C-type lectin-like"/>
    <property type="match status" value="1"/>
</dbReference>
<dbReference type="PANTHER" id="PTHR23150">
    <property type="entry name" value="SULFATASE MODIFYING FACTOR 1, 2"/>
    <property type="match status" value="1"/>
</dbReference>
<keyword evidence="2" id="KW-0408">Iron</keyword>
<evidence type="ECO:0000256" key="4">
    <source>
        <dbReference type="SAM" id="MobiDB-lite"/>
    </source>
</evidence>
<protein>
    <submittedName>
        <fullName evidence="7">Iron(II)-dependent oxidoreductase EgtB</fullName>
        <ecNumber evidence="7">1.8.-.-</ecNumber>
    </submittedName>
</protein>
<dbReference type="InterPro" id="IPR024775">
    <property type="entry name" value="DinB-like"/>
</dbReference>
<dbReference type="InterPro" id="IPR042095">
    <property type="entry name" value="SUMF_sf"/>
</dbReference>
<dbReference type="InterPro" id="IPR017806">
    <property type="entry name" value="EgtB"/>
</dbReference>
<dbReference type="PANTHER" id="PTHR23150:SF36">
    <property type="entry name" value="HERCYNINE OXYGENASE"/>
    <property type="match status" value="1"/>
</dbReference>
<evidence type="ECO:0000313" key="7">
    <source>
        <dbReference type="EMBL" id="QDU85110.1"/>
    </source>
</evidence>
<feature type="region of interest" description="Disordered" evidence="4">
    <location>
        <begin position="1"/>
        <end position="26"/>
    </location>
</feature>